<dbReference type="Gene3D" id="3.10.180.10">
    <property type="entry name" value="2,3-Dihydroxybiphenyl 1,2-Dioxygenase, domain 1"/>
    <property type="match status" value="1"/>
</dbReference>
<evidence type="ECO:0000259" key="2">
    <source>
        <dbReference type="PROSITE" id="PS51819"/>
    </source>
</evidence>
<keyword evidence="1" id="KW-0479">Metal-binding</keyword>
<dbReference type="GO" id="GO:0005737">
    <property type="term" value="C:cytoplasm"/>
    <property type="evidence" value="ECO:0007669"/>
    <property type="project" value="TreeGrafter"/>
</dbReference>
<organism evidence="3">
    <name type="scientific">Brassica cretica</name>
    <name type="common">Mustard</name>
    <dbReference type="NCBI Taxonomy" id="69181"/>
    <lineage>
        <taxon>Eukaryota</taxon>
        <taxon>Viridiplantae</taxon>
        <taxon>Streptophyta</taxon>
        <taxon>Embryophyta</taxon>
        <taxon>Tracheophyta</taxon>
        <taxon>Spermatophyta</taxon>
        <taxon>Magnoliopsida</taxon>
        <taxon>eudicotyledons</taxon>
        <taxon>Gunneridae</taxon>
        <taxon>Pentapetalae</taxon>
        <taxon>rosids</taxon>
        <taxon>malvids</taxon>
        <taxon>Brassicales</taxon>
        <taxon>Brassicaceae</taxon>
        <taxon>Brassiceae</taxon>
        <taxon>Brassica</taxon>
    </lineage>
</organism>
<dbReference type="InterPro" id="IPR037523">
    <property type="entry name" value="VOC_core"/>
</dbReference>
<dbReference type="PROSITE" id="PS00934">
    <property type="entry name" value="GLYOXALASE_I_1"/>
    <property type="match status" value="1"/>
</dbReference>
<dbReference type="Pfam" id="PF00903">
    <property type="entry name" value="Glyoxalase"/>
    <property type="match status" value="1"/>
</dbReference>
<dbReference type="InterPro" id="IPR029068">
    <property type="entry name" value="Glyas_Bleomycin-R_OHBP_Dase"/>
</dbReference>
<dbReference type="PANTHER" id="PTHR46036:SF2">
    <property type="entry name" value="LACTOYLGLUTATHIONE LYASE GLX1"/>
    <property type="match status" value="1"/>
</dbReference>
<dbReference type="InterPro" id="IPR004360">
    <property type="entry name" value="Glyas_Fos-R_dOase_dom"/>
</dbReference>
<accession>A0A8S9GSW4</accession>
<dbReference type="GO" id="GO:0019243">
    <property type="term" value="P:methylglyoxal catabolic process to D-lactate via S-lactoyl-glutathione"/>
    <property type="evidence" value="ECO:0007669"/>
    <property type="project" value="TreeGrafter"/>
</dbReference>
<dbReference type="InterPro" id="IPR018146">
    <property type="entry name" value="Glyoxalase_1_CS"/>
</dbReference>
<name>A0A8S9GSW4_BRACR</name>
<proteinExistence type="predicted"/>
<dbReference type="GO" id="GO:0046872">
    <property type="term" value="F:metal ion binding"/>
    <property type="evidence" value="ECO:0007669"/>
    <property type="project" value="UniProtKB-KW"/>
</dbReference>
<evidence type="ECO:0000313" key="3">
    <source>
        <dbReference type="EMBL" id="KAF2548619.1"/>
    </source>
</evidence>
<dbReference type="AlphaFoldDB" id="A0A8S9GSW4"/>
<dbReference type="PANTHER" id="PTHR46036">
    <property type="entry name" value="LACTOYLGLUTATHIONE LYASE"/>
    <property type="match status" value="1"/>
</dbReference>
<dbReference type="SUPFAM" id="SSF54593">
    <property type="entry name" value="Glyoxalase/Bleomycin resistance protein/Dihydroxybiphenyl dioxygenase"/>
    <property type="match status" value="1"/>
</dbReference>
<dbReference type="EMBL" id="QGKY02001925">
    <property type="protein sequence ID" value="KAF2548619.1"/>
    <property type="molecule type" value="Genomic_DNA"/>
</dbReference>
<sequence>MGPPTLESKNLMVCDLLCPIANRWDKRRSEDSYLSSSREVVGQLESDCFSSDGRSKSSGICSPRASYLRKLADVASNGELLDWPKNDTRRFFHVVYRVGDLDRTIKFYTECFGMKVSRQRDVPKEKYSNAFMGFGSEKSHFAVELTYSIYILSCLSVVL</sequence>
<dbReference type="GO" id="GO:0004462">
    <property type="term" value="F:lactoylglutathione lyase activity"/>
    <property type="evidence" value="ECO:0007669"/>
    <property type="project" value="InterPro"/>
</dbReference>
<protein>
    <recommendedName>
        <fullName evidence="2">VOC domain-containing protein</fullName>
    </recommendedName>
</protein>
<dbReference type="PROSITE" id="PS51819">
    <property type="entry name" value="VOC"/>
    <property type="match status" value="1"/>
</dbReference>
<evidence type="ECO:0000256" key="1">
    <source>
        <dbReference type="ARBA" id="ARBA00022723"/>
    </source>
</evidence>
<gene>
    <name evidence="3" type="ORF">F2Q70_00019762</name>
</gene>
<reference evidence="3" key="1">
    <citation type="submission" date="2019-12" db="EMBL/GenBank/DDBJ databases">
        <title>Genome sequencing and annotation of Brassica cretica.</title>
        <authorList>
            <person name="Studholme D.J."/>
            <person name="Sarris P.F."/>
        </authorList>
    </citation>
    <scope>NUCLEOTIDE SEQUENCE</scope>
    <source>
        <strain evidence="3">PFS-102/07</strain>
        <tissue evidence="3">Leaf</tissue>
    </source>
</reference>
<comment type="caution">
    <text evidence="3">The sequence shown here is derived from an EMBL/GenBank/DDBJ whole genome shotgun (WGS) entry which is preliminary data.</text>
</comment>
<feature type="domain" description="VOC" evidence="2">
    <location>
        <begin position="90"/>
        <end position="159"/>
    </location>
</feature>